<protein>
    <submittedName>
        <fullName evidence="1">Uncharacterized protein</fullName>
    </submittedName>
</protein>
<accession>G2ZJE5</accession>
<dbReference type="AlphaFoldDB" id="G2ZJE5"/>
<evidence type="ECO:0000313" key="1">
    <source>
        <dbReference type="EMBL" id="CCA79162.1"/>
    </source>
</evidence>
<dbReference type="EMBL" id="FR854060">
    <property type="protein sequence ID" value="CCA79162.1"/>
    <property type="molecule type" value="Genomic_DNA"/>
</dbReference>
<reference evidence="1" key="1">
    <citation type="journal article" date="2011" name="PLoS ONE">
        <title>Ralstonia syzygii, the Blood Disease Bacterium and some Asian R. solanacearum strains form a single genomic species despite divergent lifestyles.</title>
        <authorList>
            <person name="Remenant B."/>
            <person name="de Cambiaire J.C."/>
            <person name="Cellier G."/>
            <person name="Jacobs J.M."/>
            <person name="Mangenot S."/>
            <person name="Barbe V."/>
            <person name="Lajus A."/>
            <person name="Vallenet D."/>
            <person name="Medigue C."/>
            <person name="Fegan M."/>
            <person name="Allen C."/>
            <person name="Prior P."/>
        </authorList>
    </citation>
    <scope>NUCLEOTIDE SEQUENCE</scope>
    <source>
        <strain evidence="1">R229</strain>
    </source>
</reference>
<gene>
    <name evidence="1" type="ORF">BDB_40115</name>
</gene>
<organism evidence="1">
    <name type="scientific">blood disease bacterium R229</name>
    <dbReference type="NCBI Taxonomy" id="741978"/>
    <lineage>
        <taxon>Bacteria</taxon>
        <taxon>Pseudomonadati</taxon>
        <taxon>Pseudomonadota</taxon>
        <taxon>Betaproteobacteria</taxon>
        <taxon>Burkholderiales</taxon>
        <taxon>Burkholderiaceae</taxon>
        <taxon>Ralstonia</taxon>
        <taxon>Ralstonia solanacearum species complex</taxon>
    </lineage>
</organism>
<reference evidence="1" key="2">
    <citation type="submission" date="2011-04" db="EMBL/GenBank/DDBJ databases">
        <authorList>
            <person name="Genoscope - CEA"/>
        </authorList>
    </citation>
    <scope>NUCLEOTIDE SEQUENCE</scope>
    <source>
        <strain evidence="1">R229</strain>
    </source>
</reference>
<name>G2ZJE5_9RALS</name>
<proteinExistence type="predicted"/>
<sequence>MTPQWPVRPNGVLAAGFRAWADTDVSGEIAGRHPVRRPIQRSDDPALRCNRMHCAVQGHSGGLPL</sequence>